<dbReference type="PROSITE" id="PS50943">
    <property type="entry name" value="HTH_CROC1"/>
    <property type="match status" value="1"/>
</dbReference>
<dbReference type="CDD" id="cd00093">
    <property type="entry name" value="HTH_XRE"/>
    <property type="match status" value="1"/>
</dbReference>
<dbReference type="InterPro" id="IPR001387">
    <property type="entry name" value="Cro/C1-type_HTH"/>
</dbReference>
<name>A0A7W2D3V3_9ACTN</name>
<dbReference type="RefSeq" id="WP_181865791.1">
    <property type="nucleotide sequence ID" value="NZ_JACEQY010000026.1"/>
</dbReference>
<keyword evidence="3" id="KW-1185">Reference proteome</keyword>
<sequence length="103" mass="11545">MKGFTRWADMRGPIIERIGEEEFEAGKEELQARARGHRLAEIRRRQGMTQAQLAELMGVTKSRVSQIERGQASTHEVLARYVAALGGQLHLVADFGEEQLKVG</sequence>
<dbReference type="AlphaFoldDB" id="A0A7W2D3V3"/>
<dbReference type="GO" id="GO:0003677">
    <property type="term" value="F:DNA binding"/>
    <property type="evidence" value="ECO:0007669"/>
    <property type="project" value="InterPro"/>
</dbReference>
<evidence type="ECO:0000313" key="2">
    <source>
        <dbReference type="EMBL" id="MBA4864112.1"/>
    </source>
</evidence>
<gene>
    <name evidence="2" type="ORF">H1V43_22700</name>
</gene>
<accession>A0A7W2D3V3</accession>
<dbReference type="Pfam" id="PF01381">
    <property type="entry name" value="HTH_3"/>
    <property type="match status" value="1"/>
</dbReference>
<dbReference type="EMBL" id="JACEQY010000026">
    <property type="protein sequence ID" value="MBA4864112.1"/>
    <property type="molecule type" value="Genomic_DNA"/>
</dbReference>
<comment type="caution">
    <text evidence="2">The sequence shown here is derived from an EMBL/GenBank/DDBJ whole genome shotgun (WGS) entry which is preliminary data.</text>
</comment>
<dbReference type="Proteomes" id="UP000586976">
    <property type="component" value="Unassembled WGS sequence"/>
</dbReference>
<organism evidence="2 3">
    <name type="scientific">Streptomyces himalayensis subsp. aureolus</name>
    <dbReference type="NCBI Taxonomy" id="2758039"/>
    <lineage>
        <taxon>Bacteria</taxon>
        <taxon>Bacillati</taxon>
        <taxon>Actinomycetota</taxon>
        <taxon>Actinomycetes</taxon>
        <taxon>Kitasatosporales</taxon>
        <taxon>Streptomycetaceae</taxon>
        <taxon>Streptomyces</taxon>
        <taxon>Streptomyces himalayensis</taxon>
    </lineage>
</organism>
<reference evidence="2 3" key="1">
    <citation type="submission" date="2020-07" db="EMBL/GenBank/DDBJ databases">
        <title>Streptomyces isolated from Indian soil.</title>
        <authorList>
            <person name="Mandal S."/>
            <person name="Maiti P.K."/>
        </authorList>
    </citation>
    <scope>NUCLEOTIDE SEQUENCE [LARGE SCALE GENOMIC DNA]</scope>
    <source>
        <strain evidence="2 3">PSKA54</strain>
    </source>
</reference>
<feature type="domain" description="HTH cro/C1-type" evidence="1">
    <location>
        <begin position="39"/>
        <end position="92"/>
    </location>
</feature>
<protein>
    <submittedName>
        <fullName evidence="2">Helix-turn-helix transcriptional regulator</fullName>
    </submittedName>
</protein>
<dbReference type="Gene3D" id="1.10.260.40">
    <property type="entry name" value="lambda repressor-like DNA-binding domains"/>
    <property type="match status" value="1"/>
</dbReference>
<evidence type="ECO:0000313" key="3">
    <source>
        <dbReference type="Proteomes" id="UP000586976"/>
    </source>
</evidence>
<dbReference type="InterPro" id="IPR010982">
    <property type="entry name" value="Lambda_DNA-bd_dom_sf"/>
</dbReference>
<proteinExistence type="predicted"/>
<evidence type="ECO:0000259" key="1">
    <source>
        <dbReference type="PROSITE" id="PS50943"/>
    </source>
</evidence>
<dbReference type="SMART" id="SM00530">
    <property type="entry name" value="HTH_XRE"/>
    <property type="match status" value="1"/>
</dbReference>
<dbReference type="SUPFAM" id="SSF47413">
    <property type="entry name" value="lambda repressor-like DNA-binding domains"/>
    <property type="match status" value="1"/>
</dbReference>